<dbReference type="STRING" id="13249.T1HN59"/>
<accession>T1HN59</accession>
<evidence type="ECO:0000256" key="7">
    <source>
        <dbReference type="ARBA" id="ARBA00040269"/>
    </source>
</evidence>
<dbReference type="CDD" id="cd16693">
    <property type="entry name" value="mRING-H2-C3H3C2_WDR24"/>
    <property type="match status" value="1"/>
</dbReference>
<evidence type="ECO:0000313" key="9">
    <source>
        <dbReference type="EnsemblMetazoa" id="RPRC005483-PA"/>
    </source>
</evidence>
<dbReference type="FunCoup" id="T1HN59">
    <property type="interactions" value="1114"/>
</dbReference>
<comment type="similarity">
    <text evidence="1">Belongs to the WD repeat WDR24 family.</text>
</comment>
<keyword evidence="4" id="KW-0677">Repeat</keyword>
<dbReference type="Pfam" id="PF00400">
    <property type="entry name" value="WD40"/>
    <property type="match status" value="3"/>
</dbReference>
<dbReference type="OMA" id="EPMWLIS"/>
<keyword evidence="10" id="KW-1185">Reference proteome</keyword>
<feature type="region of interest" description="Disordered" evidence="8">
    <location>
        <begin position="508"/>
        <end position="533"/>
    </location>
</feature>
<keyword evidence="3" id="KW-0479">Metal-binding</keyword>
<dbReference type="VEuPathDB" id="VectorBase:RPRC005483"/>
<dbReference type="PROSITE" id="PS50082">
    <property type="entry name" value="WD_REPEATS_2"/>
    <property type="match status" value="2"/>
</dbReference>
<proteinExistence type="inferred from homology"/>
<organism evidence="9 10">
    <name type="scientific">Rhodnius prolixus</name>
    <name type="common">Triatomid bug</name>
    <dbReference type="NCBI Taxonomy" id="13249"/>
    <lineage>
        <taxon>Eukaryota</taxon>
        <taxon>Metazoa</taxon>
        <taxon>Ecdysozoa</taxon>
        <taxon>Arthropoda</taxon>
        <taxon>Hexapoda</taxon>
        <taxon>Insecta</taxon>
        <taxon>Pterygota</taxon>
        <taxon>Neoptera</taxon>
        <taxon>Paraneoptera</taxon>
        <taxon>Hemiptera</taxon>
        <taxon>Heteroptera</taxon>
        <taxon>Panheteroptera</taxon>
        <taxon>Cimicomorpha</taxon>
        <taxon>Reduviidae</taxon>
        <taxon>Triatominae</taxon>
        <taxon>Rhodnius</taxon>
    </lineage>
</organism>
<protein>
    <recommendedName>
        <fullName evidence="7">GATOR2 complex protein WDR24</fullName>
    </recommendedName>
</protein>
<dbReference type="GO" id="GO:0061700">
    <property type="term" value="C:GATOR2 complex"/>
    <property type="evidence" value="ECO:0007669"/>
    <property type="project" value="TreeGrafter"/>
</dbReference>
<dbReference type="PANTHER" id="PTHR46200:SF1">
    <property type="entry name" value="GATOR COMPLEX PROTEIN WDR24"/>
    <property type="match status" value="1"/>
</dbReference>
<dbReference type="InterPro" id="IPR015943">
    <property type="entry name" value="WD40/YVTN_repeat-like_dom_sf"/>
</dbReference>
<dbReference type="SUPFAM" id="SSF50978">
    <property type="entry name" value="WD40 repeat-like"/>
    <property type="match status" value="1"/>
</dbReference>
<dbReference type="InterPro" id="IPR037590">
    <property type="entry name" value="WDR24"/>
</dbReference>
<dbReference type="SMART" id="SM00320">
    <property type="entry name" value="WD40"/>
    <property type="match status" value="6"/>
</dbReference>
<dbReference type="GO" id="GO:0016239">
    <property type="term" value="P:positive regulation of macroautophagy"/>
    <property type="evidence" value="ECO:0007669"/>
    <property type="project" value="TreeGrafter"/>
</dbReference>
<feature type="region of interest" description="Disordered" evidence="8">
    <location>
        <begin position="458"/>
        <end position="479"/>
    </location>
</feature>
<dbReference type="GO" id="GO:0034198">
    <property type="term" value="P:cellular response to amino acid starvation"/>
    <property type="evidence" value="ECO:0007669"/>
    <property type="project" value="TreeGrafter"/>
</dbReference>
<dbReference type="GO" id="GO:0005829">
    <property type="term" value="C:cytosol"/>
    <property type="evidence" value="ECO:0007669"/>
    <property type="project" value="TreeGrafter"/>
</dbReference>
<keyword evidence="2" id="KW-0853">WD repeat</keyword>
<dbReference type="PROSITE" id="PS00678">
    <property type="entry name" value="WD_REPEATS_1"/>
    <property type="match status" value="1"/>
</dbReference>
<dbReference type="GO" id="GO:0008270">
    <property type="term" value="F:zinc ion binding"/>
    <property type="evidence" value="ECO:0007669"/>
    <property type="project" value="UniProtKB-KW"/>
</dbReference>
<dbReference type="EnsemblMetazoa" id="RPRC005483-RA">
    <property type="protein sequence ID" value="RPRC005483-PA"/>
    <property type="gene ID" value="RPRC005483"/>
</dbReference>
<evidence type="ECO:0000313" key="10">
    <source>
        <dbReference type="Proteomes" id="UP000015103"/>
    </source>
</evidence>
<evidence type="ECO:0000256" key="8">
    <source>
        <dbReference type="SAM" id="MobiDB-lite"/>
    </source>
</evidence>
<evidence type="ECO:0000256" key="2">
    <source>
        <dbReference type="ARBA" id="ARBA00022574"/>
    </source>
</evidence>
<dbReference type="Proteomes" id="UP000015103">
    <property type="component" value="Unassembled WGS sequence"/>
</dbReference>
<dbReference type="Gene3D" id="2.130.10.10">
    <property type="entry name" value="YVTN repeat-like/Quinoprotein amine dehydrogenase"/>
    <property type="match status" value="1"/>
</dbReference>
<dbReference type="PROSITE" id="PS50294">
    <property type="entry name" value="WD_REPEATS_REGION"/>
    <property type="match status" value="1"/>
</dbReference>
<dbReference type="EMBL" id="ACPB03007651">
    <property type="status" value="NOT_ANNOTATED_CDS"/>
    <property type="molecule type" value="Genomic_DNA"/>
</dbReference>
<dbReference type="InterPro" id="IPR001680">
    <property type="entry name" value="WD40_rpt"/>
</dbReference>
<evidence type="ECO:0000256" key="6">
    <source>
        <dbReference type="ARBA" id="ARBA00022833"/>
    </source>
</evidence>
<evidence type="ECO:0000256" key="5">
    <source>
        <dbReference type="ARBA" id="ARBA00022771"/>
    </source>
</evidence>
<name>T1HN59_RHOPR</name>
<dbReference type="PANTHER" id="PTHR46200">
    <property type="entry name" value="GATOR COMPLEX PROTEIN WDR24"/>
    <property type="match status" value="1"/>
</dbReference>
<feature type="compositionally biased region" description="Polar residues" evidence="8">
    <location>
        <begin position="518"/>
        <end position="529"/>
    </location>
</feature>
<dbReference type="GO" id="GO:1904263">
    <property type="term" value="P:positive regulation of TORC1 signaling"/>
    <property type="evidence" value="ECO:0007669"/>
    <property type="project" value="TreeGrafter"/>
</dbReference>
<dbReference type="HOGENOM" id="CLU_010233_0_0_1"/>
<dbReference type="GO" id="GO:0005774">
    <property type="term" value="C:vacuolar membrane"/>
    <property type="evidence" value="ECO:0007669"/>
    <property type="project" value="TreeGrafter"/>
</dbReference>
<evidence type="ECO:0000256" key="4">
    <source>
        <dbReference type="ARBA" id="ARBA00022737"/>
    </source>
</evidence>
<reference evidence="9" key="1">
    <citation type="submission" date="2015-05" db="UniProtKB">
        <authorList>
            <consortium name="EnsemblMetazoa"/>
        </authorList>
    </citation>
    <scope>IDENTIFICATION</scope>
</reference>
<dbReference type="AlphaFoldDB" id="T1HN59"/>
<keyword evidence="5" id="KW-0863">Zinc-finger</keyword>
<evidence type="ECO:0000256" key="3">
    <source>
        <dbReference type="ARBA" id="ARBA00022723"/>
    </source>
</evidence>
<dbReference type="InterPro" id="IPR019775">
    <property type="entry name" value="WD40_repeat_CS"/>
</dbReference>
<sequence length="760" mass="84770">MSKSIFITQEGPANALALNKDYTHVVIAGRNVFKIFTIEEDEFVESCNLRVGKNLNLNFSCNDVAWNTVDDHILATAATNGAVVVWNLNRPSRSKQEHVFVDHKRTVNKVCFNRVEPTWLISGSQDGTMKTFDLRAKIATNTFYSNTESVRDVQFSPHSHISFASVSENGNVQTWDVRRPDKPVLQFTAHSGPIFACDWHPENSWLATASRDKMIKVWDISGRPSLEYTINTIASVGRVKWRPQHKYHIASVALVVDCSVNVWDVRRPYIPYAVFTPHKDVATGITWRSDPNLCLTTSRDCTLYQHVFKDAIYPALHANPQALAISPQGNVAFACRVNISHSKPSKIPGIFRRATNNSEEFRQAQSVLTVYTRQANKEVDWLITCAKRYILSGKPLADICLRNSSVAQSLGRLAVSLVWKTVQIMYTVPNEGGCTTPPIEEVNERRVNIAAKTISGESGKEVGDNVQGDSPALELDTETELSEPTKLDGLVSQDWTLPVEAFAPKAATTNRAGGGTASPSDQASITDTPDSNDERYRDITNNYSTYFLDGTYVVCIYLFRFLSKSFNFNNLPFITEGQPEFSGLMVSKYGCGSAGVSWWDHCATLAAALRQHAEMGDVQTAVCVLVSLGDKRTQLLSHIDVVEQEAWLVSYLDLLSRHRLWVHSTEIIKLSWISNISELNQQSTTVYTGCSQCNKPLNQTGWLCTKCDLQTVCSVCHQTVHGLYVWCQGCMHGGHIDHMKDWITNNTYCPTGCGHPCEFS</sequence>
<keyword evidence="6" id="KW-0862">Zinc</keyword>
<dbReference type="InParanoid" id="T1HN59"/>
<evidence type="ECO:0000256" key="1">
    <source>
        <dbReference type="ARBA" id="ARBA00008134"/>
    </source>
</evidence>
<dbReference type="eggNOG" id="KOG0269">
    <property type="taxonomic scope" value="Eukaryota"/>
</dbReference>
<dbReference type="InterPro" id="IPR036322">
    <property type="entry name" value="WD40_repeat_dom_sf"/>
</dbReference>